<gene>
    <name evidence="7" type="ORF">HS088_TW22G00685</name>
</gene>
<keyword evidence="4" id="KW-0539">Nucleus</keyword>
<dbReference type="PROSITE" id="PS51005">
    <property type="entry name" value="NAC"/>
    <property type="match status" value="1"/>
</dbReference>
<dbReference type="GO" id="GO:0003677">
    <property type="term" value="F:DNA binding"/>
    <property type="evidence" value="ECO:0007669"/>
    <property type="project" value="UniProtKB-KW"/>
</dbReference>
<evidence type="ECO:0000259" key="6">
    <source>
        <dbReference type="PROSITE" id="PS51005"/>
    </source>
</evidence>
<dbReference type="AlphaFoldDB" id="A0A7J7BYM4"/>
<accession>A0A7J7BYM4</accession>
<dbReference type="GO" id="GO:0048731">
    <property type="term" value="P:system development"/>
    <property type="evidence" value="ECO:0007669"/>
    <property type="project" value="TreeGrafter"/>
</dbReference>
<feature type="compositionally biased region" description="Low complexity" evidence="5">
    <location>
        <begin position="286"/>
        <end position="296"/>
    </location>
</feature>
<evidence type="ECO:0000313" key="7">
    <source>
        <dbReference type="EMBL" id="KAF5726999.1"/>
    </source>
</evidence>
<dbReference type="InterPro" id="IPR036093">
    <property type="entry name" value="NAC_dom_sf"/>
</dbReference>
<dbReference type="SUPFAM" id="SSF101941">
    <property type="entry name" value="NAC domain"/>
    <property type="match status" value="2"/>
</dbReference>
<evidence type="ECO:0000256" key="2">
    <source>
        <dbReference type="ARBA" id="ARBA00023125"/>
    </source>
</evidence>
<dbReference type="Gene3D" id="2.170.150.80">
    <property type="entry name" value="NAC domain"/>
    <property type="match status" value="1"/>
</dbReference>
<name>A0A7J7BYM4_TRIWF</name>
<evidence type="ECO:0000256" key="1">
    <source>
        <dbReference type="ARBA" id="ARBA00023015"/>
    </source>
</evidence>
<dbReference type="PANTHER" id="PTHR31719:SF164">
    <property type="entry name" value="NAC DOMAIN-CONTAINING PROTEIN"/>
    <property type="match status" value="1"/>
</dbReference>
<dbReference type="InterPro" id="IPR003441">
    <property type="entry name" value="NAC-dom"/>
</dbReference>
<evidence type="ECO:0000313" key="8">
    <source>
        <dbReference type="Proteomes" id="UP000593562"/>
    </source>
</evidence>
<keyword evidence="1" id="KW-0805">Transcription regulation</keyword>
<evidence type="ECO:0000256" key="5">
    <source>
        <dbReference type="SAM" id="MobiDB-lite"/>
    </source>
</evidence>
<dbReference type="InParanoid" id="A0A7J7BYM4"/>
<reference evidence="7 8" key="1">
    <citation type="journal article" date="2020" name="Nat. Commun.">
        <title>Genome of Tripterygium wilfordii and identification of cytochrome P450 involved in triptolide biosynthesis.</title>
        <authorList>
            <person name="Tu L."/>
            <person name="Su P."/>
            <person name="Zhang Z."/>
            <person name="Gao L."/>
            <person name="Wang J."/>
            <person name="Hu T."/>
            <person name="Zhou J."/>
            <person name="Zhang Y."/>
            <person name="Zhao Y."/>
            <person name="Liu Y."/>
            <person name="Song Y."/>
            <person name="Tong Y."/>
            <person name="Lu Y."/>
            <person name="Yang J."/>
            <person name="Xu C."/>
            <person name="Jia M."/>
            <person name="Peters R.J."/>
            <person name="Huang L."/>
            <person name="Gao W."/>
        </authorList>
    </citation>
    <scope>NUCLEOTIDE SEQUENCE [LARGE SCALE GENOMIC DNA]</scope>
    <source>
        <strain evidence="8">cv. XIE 37</strain>
        <tissue evidence="7">Leaf</tissue>
    </source>
</reference>
<sequence>MENSNLPITRLKPLMPLRPPYQAGYWFRPTRQELILYLHKKLAKLPYPEDTIRDCDNIYGDKEGVHEPWNLLDTIRDCDNIYGDKEGVHEPWNLLDASDNTGEYFYVFTQLKKISTNCDSSKKIMRRAGSGTWHANASTDVKDYKGKLIGVNKYYKFESKAGDEVNCCLRRTQGEWTMHEFFLPRKQSPGDVVLCVIGCNSTITVMDDPESSIIFDKEICNTRMQPNRFRLIKYEERIMQDKNQQISRKRAFEQQTELGSLMTVVQQQLSTYGVEAQQNSRKRAQSSGGSFSSVSSQYDQPQADPVAEEGHRQFNEVMEDIEKTAASRGIPVEDYLDEILKNI</sequence>
<keyword evidence="2" id="KW-0238">DNA-binding</keyword>
<dbReference type="EMBL" id="JAAARO010000022">
    <property type="protein sequence ID" value="KAF5726999.1"/>
    <property type="molecule type" value="Genomic_DNA"/>
</dbReference>
<dbReference type="Pfam" id="PF02365">
    <property type="entry name" value="NAM"/>
    <property type="match status" value="1"/>
</dbReference>
<keyword evidence="3" id="KW-0804">Transcription</keyword>
<dbReference type="Proteomes" id="UP000593562">
    <property type="component" value="Unassembled WGS sequence"/>
</dbReference>
<evidence type="ECO:0000256" key="3">
    <source>
        <dbReference type="ARBA" id="ARBA00023163"/>
    </source>
</evidence>
<dbReference type="PANTHER" id="PTHR31719">
    <property type="entry name" value="NAC TRANSCRIPTION FACTOR 56"/>
    <property type="match status" value="1"/>
</dbReference>
<organism evidence="7 8">
    <name type="scientific">Tripterygium wilfordii</name>
    <name type="common">Thunder God vine</name>
    <dbReference type="NCBI Taxonomy" id="458696"/>
    <lineage>
        <taxon>Eukaryota</taxon>
        <taxon>Viridiplantae</taxon>
        <taxon>Streptophyta</taxon>
        <taxon>Embryophyta</taxon>
        <taxon>Tracheophyta</taxon>
        <taxon>Spermatophyta</taxon>
        <taxon>Magnoliopsida</taxon>
        <taxon>eudicotyledons</taxon>
        <taxon>Gunneridae</taxon>
        <taxon>Pentapetalae</taxon>
        <taxon>rosids</taxon>
        <taxon>fabids</taxon>
        <taxon>Celastrales</taxon>
        <taxon>Celastraceae</taxon>
        <taxon>Tripterygium</taxon>
    </lineage>
</organism>
<feature type="region of interest" description="Disordered" evidence="5">
    <location>
        <begin position="275"/>
        <end position="307"/>
    </location>
</feature>
<evidence type="ECO:0000256" key="4">
    <source>
        <dbReference type="ARBA" id="ARBA00023242"/>
    </source>
</evidence>
<proteinExistence type="predicted"/>
<dbReference type="GO" id="GO:0006355">
    <property type="term" value="P:regulation of DNA-templated transcription"/>
    <property type="evidence" value="ECO:0007669"/>
    <property type="project" value="InterPro"/>
</dbReference>
<comment type="caution">
    <text evidence="7">The sequence shown here is derived from an EMBL/GenBank/DDBJ whole genome shotgun (WGS) entry which is preliminary data.</text>
</comment>
<protein>
    <recommendedName>
        <fullName evidence="6">NAC domain-containing protein</fullName>
    </recommendedName>
</protein>
<keyword evidence="8" id="KW-1185">Reference proteome</keyword>
<feature type="domain" description="NAC" evidence="6">
    <location>
        <begin position="21"/>
        <end position="200"/>
    </location>
</feature>